<reference evidence="13" key="1">
    <citation type="submission" date="2024-06" db="EMBL/GenBank/DDBJ databases">
        <authorList>
            <person name="Chang H.C."/>
            <person name="Mun S.Y."/>
        </authorList>
    </citation>
    <scope>NUCLEOTIDE SEQUENCE [LARGE SCALE GENOMIC DNA]</scope>
    <source>
        <strain evidence="13">KT1</strain>
    </source>
</reference>
<dbReference type="HAMAP" id="MF_00454">
    <property type="entry name" value="FluC"/>
    <property type="match status" value="1"/>
</dbReference>
<keyword evidence="10" id="KW-0813">Transport</keyword>
<organism evidence="12 13">
    <name type="scientific">Pediococcus inopinatus</name>
    <dbReference type="NCBI Taxonomy" id="114090"/>
    <lineage>
        <taxon>Bacteria</taxon>
        <taxon>Bacillati</taxon>
        <taxon>Bacillota</taxon>
        <taxon>Bacilli</taxon>
        <taxon>Lactobacillales</taxon>
        <taxon>Lactobacillaceae</taxon>
        <taxon>Pediococcus</taxon>
    </lineage>
</organism>
<comment type="similarity">
    <text evidence="7 10">Belongs to the fluoride channel Fluc/FEX (TC 1.A.43) family.</text>
</comment>
<evidence type="ECO:0000256" key="6">
    <source>
        <dbReference type="ARBA" id="ARBA00023303"/>
    </source>
</evidence>
<evidence type="ECO:0000256" key="7">
    <source>
        <dbReference type="ARBA" id="ARBA00035120"/>
    </source>
</evidence>
<feature type="transmembrane region" description="Helical" evidence="10">
    <location>
        <begin position="62"/>
        <end position="82"/>
    </location>
</feature>
<keyword evidence="6 10" id="KW-0407">Ion channel</keyword>
<keyword evidence="10" id="KW-0915">Sodium</keyword>
<evidence type="ECO:0000313" key="12">
    <source>
        <dbReference type="EMBL" id="WPC20843.1"/>
    </source>
</evidence>
<keyword evidence="10" id="KW-0479">Metal-binding</keyword>
<comment type="subcellular location">
    <subcellularLocation>
        <location evidence="1 10">Cell membrane</location>
        <topology evidence="1 10">Multi-pass membrane protein</topology>
    </subcellularLocation>
</comment>
<comment type="function">
    <text evidence="9 10">Fluoride-specific ion channel. Important for reducing fluoride concentration in the cell, thus reducing its toxicity.</text>
</comment>
<evidence type="ECO:0000256" key="1">
    <source>
        <dbReference type="ARBA" id="ARBA00004651"/>
    </source>
</evidence>
<evidence type="ECO:0000259" key="11">
    <source>
        <dbReference type="PROSITE" id="PS50850"/>
    </source>
</evidence>
<feature type="transmembrane region" description="Helical" evidence="10">
    <location>
        <begin position="35"/>
        <end position="55"/>
    </location>
</feature>
<feature type="domain" description="Major facilitator superfamily (MFS) profile" evidence="11">
    <location>
        <begin position="1"/>
        <end position="130"/>
    </location>
</feature>
<evidence type="ECO:0000256" key="2">
    <source>
        <dbReference type="ARBA" id="ARBA00022475"/>
    </source>
</evidence>
<evidence type="ECO:0000256" key="8">
    <source>
        <dbReference type="ARBA" id="ARBA00035585"/>
    </source>
</evidence>
<evidence type="ECO:0000256" key="9">
    <source>
        <dbReference type="ARBA" id="ARBA00049940"/>
    </source>
</evidence>
<protein>
    <recommendedName>
        <fullName evidence="10">Fluoride-specific ion channel FluC</fullName>
    </recommendedName>
</protein>
<sequence length="130" mass="14199">MDELVIGIFAFAGGILRYGLDQLIPFGDYFPVPTLFINIIGSFLLALITTAWSLNERISARLTLGIGTGLIGAFTTFSSFSLEIFDLLANHQYLLGFGYAALSLISGIIGAWLGILLGEKLHPREDKSEW</sequence>
<dbReference type="PROSITE" id="PS50850">
    <property type="entry name" value="MFS"/>
    <property type="match status" value="1"/>
</dbReference>
<dbReference type="RefSeq" id="WP_057771990.1">
    <property type="nucleotide sequence ID" value="NZ_BBIM01000025.1"/>
</dbReference>
<evidence type="ECO:0000256" key="3">
    <source>
        <dbReference type="ARBA" id="ARBA00022692"/>
    </source>
</evidence>
<keyword evidence="10" id="KW-0406">Ion transport</keyword>
<gene>
    <name evidence="10" type="primary">fluC</name>
    <name evidence="10" type="synonym">crcB</name>
    <name evidence="12" type="ORF">N6G96_05910</name>
</gene>
<dbReference type="Proteomes" id="UP001302696">
    <property type="component" value="Chromosome"/>
</dbReference>
<feature type="binding site" evidence="10">
    <location>
        <position position="72"/>
    </location>
    <ligand>
        <name>Na(+)</name>
        <dbReference type="ChEBI" id="CHEBI:29101"/>
        <note>structural</note>
    </ligand>
</feature>
<dbReference type="PANTHER" id="PTHR28259:SF1">
    <property type="entry name" value="FLUORIDE EXPORT PROTEIN 1-RELATED"/>
    <property type="match status" value="1"/>
</dbReference>
<proteinExistence type="inferred from homology"/>
<dbReference type="EMBL" id="CP104778">
    <property type="protein sequence ID" value="WPC20843.1"/>
    <property type="molecule type" value="Genomic_DNA"/>
</dbReference>
<evidence type="ECO:0000256" key="5">
    <source>
        <dbReference type="ARBA" id="ARBA00023136"/>
    </source>
</evidence>
<keyword evidence="2 10" id="KW-1003">Cell membrane</keyword>
<comment type="catalytic activity">
    <reaction evidence="8">
        <text>fluoride(in) = fluoride(out)</text>
        <dbReference type="Rhea" id="RHEA:76159"/>
        <dbReference type="ChEBI" id="CHEBI:17051"/>
    </reaction>
    <physiologicalReaction direction="left-to-right" evidence="8">
        <dbReference type="Rhea" id="RHEA:76160"/>
    </physiologicalReaction>
</comment>
<evidence type="ECO:0000256" key="10">
    <source>
        <dbReference type="HAMAP-Rule" id="MF_00454"/>
    </source>
</evidence>
<dbReference type="PANTHER" id="PTHR28259">
    <property type="entry name" value="FLUORIDE EXPORT PROTEIN 1-RELATED"/>
    <property type="match status" value="1"/>
</dbReference>
<comment type="activity regulation">
    <text evidence="10">Na(+) is not transported, but it plays an essential structural role and its presence is essential for fluoride channel function.</text>
</comment>
<evidence type="ECO:0000313" key="13">
    <source>
        <dbReference type="Proteomes" id="UP001302696"/>
    </source>
</evidence>
<keyword evidence="3 10" id="KW-0812">Transmembrane</keyword>
<keyword evidence="4 10" id="KW-1133">Transmembrane helix</keyword>
<dbReference type="InterPro" id="IPR003691">
    <property type="entry name" value="FluC"/>
</dbReference>
<feature type="transmembrane region" description="Helical" evidence="10">
    <location>
        <begin position="94"/>
        <end position="117"/>
    </location>
</feature>
<evidence type="ECO:0000256" key="4">
    <source>
        <dbReference type="ARBA" id="ARBA00022989"/>
    </source>
</evidence>
<dbReference type="Pfam" id="PF02537">
    <property type="entry name" value="CRCB"/>
    <property type="match status" value="1"/>
</dbReference>
<name>A0ABZ0Q1N1_9LACO</name>
<feature type="binding site" evidence="10">
    <location>
        <position position="75"/>
    </location>
    <ligand>
        <name>Na(+)</name>
        <dbReference type="ChEBI" id="CHEBI:29101"/>
        <note>structural</note>
    </ligand>
</feature>
<accession>A0ABZ0Q1N1</accession>
<keyword evidence="13" id="KW-1185">Reference proteome</keyword>
<dbReference type="InterPro" id="IPR020846">
    <property type="entry name" value="MFS_dom"/>
</dbReference>
<keyword evidence="5 10" id="KW-0472">Membrane</keyword>